<dbReference type="InterPro" id="IPR036390">
    <property type="entry name" value="WH_DNA-bd_sf"/>
</dbReference>
<evidence type="ECO:0000256" key="1">
    <source>
        <dbReference type="ARBA" id="ARBA00023125"/>
    </source>
</evidence>
<dbReference type="GO" id="GO:0005829">
    <property type="term" value="C:cytosol"/>
    <property type="evidence" value="ECO:0007669"/>
    <property type="project" value="TreeGrafter"/>
</dbReference>
<evidence type="ECO:0000313" key="3">
    <source>
        <dbReference type="Proteomes" id="UP001321582"/>
    </source>
</evidence>
<dbReference type="Proteomes" id="UP001321582">
    <property type="component" value="Chromosome"/>
</dbReference>
<dbReference type="Pfam" id="PF02082">
    <property type="entry name" value="Rrf2"/>
    <property type="match status" value="1"/>
</dbReference>
<accession>A0AAU9DJ65</accession>
<keyword evidence="3" id="KW-1185">Reference proteome</keyword>
<keyword evidence="1" id="KW-0238">DNA-binding</keyword>
<dbReference type="PANTHER" id="PTHR33221">
    <property type="entry name" value="WINGED HELIX-TURN-HELIX TRANSCRIPTIONAL REGULATOR, RRF2 FAMILY"/>
    <property type="match status" value="1"/>
</dbReference>
<dbReference type="AlphaFoldDB" id="A0AAU9DJ65"/>
<dbReference type="RefSeq" id="WP_307904828.1">
    <property type="nucleotide sequence ID" value="NZ_AP027059.1"/>
</dbReference>
<dbReference type="NCBIfam" id="TIGR00738">
    <property type="entry name" value="rrf2_super"/>
    <property type="match status" value="1"/>
</dbReference>
<dbReference type="PANTHER" id="PTHR33221:SF5">
    <property type="entry name" value="HTH-TYPE TRANSCRIPTIONAL REGULATOR ISCR"/>
    <property type="match status" value="1"/>
</dbReference>
<protein>
    <submittedName>
        <fullName evidence="2">Rrf2 family transcriptional regulator</fullName>
    </submittedName>
</protein>
<sequence length="143" mass="16251">MKITTKTRYGIRALIHIAEETKVDGEKLIRIKDIAESQKITVQYLEQILYKLKKGKIIEGKRGPSGGYKIAIDPSNITMEEIFKILESDIKVINCNLSEDKCMGHDCATVYLWNKINSAIEDVLKNMTLNDLLKNHSLIMLGK</sequence>
<proteinExistence type="predicted"/>
<organism evidence="2 3">
    <name type="scientific">Haliovirga abyssi</name>
    <dbReference type="NCBI Taxonomy" id="2996794"/>
    <lineage>
        <taxon>Bacteria</taxon>
        <taxon>Fusobacteriati</taxon>
        <taxon>Fusobacteriota</taxon>
        <taxon>Fusobacteriia</taxon>
        <taxon>Fusobacteriales</taxon>
        <taxon>Haliovirgaceae</taxon>
        <taxon>Haliovirga</taxon>
    </lineage>
</organism>
<dbReference type="InterPro" id="IPR000944">
    <property type="entry name" value="Tscrpt_reg_Rrf2"/>
</dbReference>
<dbReference type="GO" id="GO:0003677">
    <property type="term" value="F:DNA binding"/>
    <property type="evidence" value="ECO:0007669"/>
    <property type="project" value="UniProtKB-KW"/>
</dbReference>
<dbReference type="KEGG" id="haby:HLVA_04560"/>
<reference evidence="2 3" key="1">
    <citation type="submission" date="2022-11" db="EMBL/GenBank/DDBJ databases">
        <title>Haliovirga abyssi gen. nov., sp. nov., a mesophilic fermentative bacterium isolated from the Iheya North hydrothermal field and the proposal of Haliovirgaceae fam. nov.</title>
        <authorList>
            <person name="Miyazaki U."/>
            <person name="Tame A."/>
            <person name="Miyazaki J."/>
            <person name="Takai K."/>
            <person name="Sawayama S."/>
            <person name="Kitajima M."/>
            <person name="Okamoto A."/>
            <person name="Nakagawa S."/>
        </authorList>
    </citation>
    <scope>NUCLEOTIDE SEQUENCE [LARGE SCALE GENOMIC DNA]</scope>
    <source>
        <strain evidence="2 3">IC12</strain>
    </source>
</reference>
<gene>
    <name evidence="2" type="ORF">HLVA_04560</name>
</gene>
<dbReference type="InterPro" id="IPR036388">
    <property type="entry name" value="WH-like_DNA-bd_sf"/>
</dbReference>
<dbReference type="EMBL" id="AP027059">
    <property type="protein sequence ID" value="BDU49887.1"/>
    <property type="molecule type" value="Genomic_DNA"/>
</dbReference>
<name>A0AAU9DJ65_9FUSO</name>
<evidence type="ECO:0000313" key="2">
    <source>
        <dbReference type="EMBL" id="BDU49887.1"/>
    </source>
</evidence>
<dbReference type="PROSITE" id="PS51197">
    <property type="entry name" value="HTH_RRF2_2"/>
    <property type="match status" value="1"/>
</dbReference>
<dbReference type="Gene3D" id="1.10.10.10">
    <property type="entry name" value="Winged helix-like DNA-binding domain superfamily/Winged helix DNA-binding domain"/>
    <property type="match status" value="1"/>
</dbReference>
<dbReference type="GO" id="GO:0003700">
    <property type="term" value="F:DNA-binding transcription factor activity"/>
    <property type="evidence" value="ECO:0007669"/>
    <property type="project" value="TreeGrafter"/>
</dbReference>
<dbReference type="SUPFAM" id="SSF46785">
    <property type="entry name" value="Winged helix' DNA-binding domain"/>
    <property type="match status" value="1"/>
</dbReference>